<dbReference type="RefSeq" id="WP_013837425.1">
    <property type="nucleotide sequence ID" value="NC_015588.1"/>
</dbReference>
<keyword evidence="3" id="KW-1185">Reference proteome</keyword>
<reference evidence="2 3" key="1">
    <citation type="submission" date="2011-05" db="EMBL/GenBank/DDBJ databases">
        <title>Complete sequence of Isoptericola variabilis 225.</title>
        <authorList>
            <consortium name="US DOE Joint Genome Institute"/>
            <person name="Lucas S."/>
            <person name="Han J."/>
            <person name="Lapidus A."/>
            <person name="Cheng J.-F."/>
            <person name="Goodwin L."/>
            <person name="Pitluck S."/>
            <person name="Peters L."/>
            <person name="Mikhailova N."/>
            <person name="Zeytun A."/>
            <person name="Han C."/>
            <person name="Tapia R."/>
            <person name="Land M."/>
            <person name="Hauser L."/>
            <person name="Kyrpides N."/>
            <person name="Ivanova N."/>
            <person name="Pagani I."/>
            <person name="Siebers A."/>
            <person name="Allgaier M."/>
            <person name="Thelen M."/>
            <person name="Hugenholtz P."/>
            <person name="Gladden J."/>
            <person name="Woyke T."/>
        </authorList>
    </citation>
    <scope>NUCLEOTIDE SEQUENCE [LARGE SCALE GENOMIC DNA]</scope>
    <source>
        <strain evidence="3">225</strain>
    </source>
</reference>
<feature type="region of interest" description="Disordered" evidence="1">
    <location>
        <begin position="1"/>
        <end position="38"/>
    </location>
</feature>
<dbReference type="KEGG" id="iva:Isova_0225"/>
<dbReference type="EMBL" id="CP002810">
    <property type="protein sequence ID" value="AEG43030.1"/>
    <property type="molecule type" value="Genomic_DNA"/>
</dbReference>
<evidence type="ECO:0000313" key="2">
    <source>
        <dbReference type="EMBL" id="AEG43030.1"/>
    </source>
</evidence>
<gene>
    <name evidence="2" type="ordered locus">Isova_0225</name>
</gene>
<sequence length="54" mass="5511">MTDTPYRSIANPRRTRLASAGSADAASPRGDEHSLQMLGDDGAACADGACSVTD</sequence>
<name>F6FS89_ISOV2</name>
<proteinExistence type="predicted"/>
<dbReference type="AlphaFoldDB" id="F6FS89"/>
<dbReference type="HOGENOM" id="CLU_3044231_0_0_11"/>
<evidence type="ECO:0000256" key="1">
    <source>
        <dbReference type="SAM" id="MobiDB-lite"/>
    </source>
</evidence>
<dbReference type="Proteomes" id="UP000009236">
    <property type="component" value="Chromosome"/>
</dbReference>
<protein>
    <submittedName>
        <fullName evidence="2">Uncharacterized protein</fullName>
    </submittedName>
</protein>
<evidence type="ECO:0000313" key="3">
    <source>
        <dbReference type="Proteomes" id="UP000009236"/>
    </source>
</evidence>
<organism evidence="3">
    <name type="scientific">Isoptericola variabilis (strain 225)</name>
    <dbReference type="NCBI Taxonomy" id="743718"/>
    <lineage>
        <taxon>Bacteria</taxon>
        <taxon>Bacillati</taxon>
        <taxon>Actinomycetota</taxon>
        <taxon>Actinomycetes</taxon>
        <taxon>Micrococcales</taxon>
        <taxon>Promicromonosporaceae</taxon>
        <taxon>Isoptericola</taxon>
    </lineage>
</organism>
<accession>F6FS89</accession>